<reference evidence="12" key="1">
    <citation type="submission" date="2003-09" db="EMBL/GenBank/DDBJ databases">
        <title>Liver regeneration after PH.</title>
        <authorList>
            <person name="Xu C.S."/>
            <person name="Chang C.F."/>
            <person name="Han H.P."/>
            <person name="Wang G.P."/>
            <person name="Chai L.Q."/>
            <person name="Yuan J.Y."/>
            <person name="Yang K.J."/>
            <person name="Zhao L.F."/>
            <person name="Ma H."/>
            <person name="Wang L."/>
            <person name="Wang S.F."/>
            <person name="Xing X.K."/>
            <person name="Shen G.M."/>
            <person name="Shi J.B."/>
            <person name="Rahman S."/>
            <person name="Wang Q.N."/>
            <person name="Zhang J.B."/>
        </authorList>
    </citation>
    <scope>NUCLEOTIDE SEQUENCE</scope>
    <source>
        <strain evidence="12">Sprague-Dawley</strain>
    </source>
</reference>
<feature type="region of interest" description="Disordered" evidence="10">
    <location>
        <begin position="69"/>
        <end position="91"/>
    </location>
</feature>
<evidence type="ECO:0000256" key="5">
    <source>
        <dbReference type="ARBA" id="ARBA00022824"/>
    </source>
</evidence>
<dbReference type="InterPro" id="IPR014352">
    <property type="entry name" value="FERM/acyl-CoA-bd_prot_sf"/>
</dbReference>
<dbReference type="FunFam" id="1.20.80.10:FF:000010">
    <property type="entry name" value="Acyl-CoA-binding domain-containing protein 5"/>
    <property type="match status" value="1"/>
</dbReference>
<dbReference type="CDD" id="cd00435">
    <property type="entry name" value="ACBP"/>
    <property type="match status" value="1"/>
</dbReference>
<proteinExistence type="evidence at transcript level"/>
<dbReference type="GO" id="GO:0000062">
    <property type="term" value="F:fatty-acyl-CoA binding"/>
    <property type="evidence" value="ECO:0007669"/>
    <property type="project" value="InterPro"/>
</dbReference>
<dbReference type="Bgee" id="ENSRNOG00000046889">
    <property type="expression patterns" value="Expressed in duodenum and 20 other cell types or tissues"/>
</dbReference>
<dbReference type="jPOST" id="Q6TXF3"/>
<feature type="compositionally biased region" description="Basic and acidic residues" evidence="10">
    <location>
        <begin position="353"/>
        <end position="377"/>
    </location>
</feature>
<dbReference type="Pfam" id="PF00887">
    <property type="entry name" value="ACBP"/>
    <property type="match status" value="1"/>
</dbReference>
<keyword evidence="4" id="KW-0813">Transport</keyword>
<dbReference type="RGD" id="2490">
    <property type="gene designation" value="Dbi"/>
</dbReference>
<protein>
    <recommendedName>
        <fullName evidence="9">Acyl-CoA-binding protein</fullName>
    </recommendedName>
</protein>
<feature type="region of interest" description="Disordered" evidence="10">
    <location>
        <begin position="338"/>
        <end position="394"/>
    </location>
</feature>
<dbReference type="AlphaFoldDB" id="Q6TXF3"/>
<comment type="similarity">
    <text evidence="3">Belongs to the ACBP family.</text>
</comment>
<dbReference type="InterPro" id="IPR000582">
    <property type="entry name" value="Acyl-CoA-binding_protein"/>
</dbReference>
<dbReference type="InterPro" id="IPR022408">
    <property type="entry name" value="Acyl-CoA-binding_prot_CS"/>
</dbReference>
<evidence type="ECO:0000313" key="13">
    <source>
        <dbReference type="RGD" id="1593084"/>
    </source>
</evidence>
<dbReference type="HOGENOM" id="CLU_454888_0_0_1"/>
<evidence type="ECO:0000256" key="7">
    <source>
        <dbReference type="ARBA" id="ARBA00023121"/>
    </source>
</evidence>
<evidence type="ECO:0000256" key="4">
    <source>
        <dbReference type="ARBA" id="ARBA00022448"/>
    </source>
</evidence>
<keyword evidence="7" id="KW-0446">Lipid-binding</keyword>
<gene>
    <name evidence="14" type="primary">Dbi</name>
    <name evidence="13 14" type="synonym">LOC679040</name>
</gene>
<dbReference type="Gene3D" id="1.20.80.10">
    <property type="match status" value="1"/>
</dbReference>
<dbReference type="PRINTS" id="PR00689">
    <property type="entry name" value="ACOABINDINGP"/>
</dbReference>
<dbReference type="VEuPathDB" id="HostDB:ENSRNOG00000046889"/>
<keyword evidence="6" id="KW-0333">Golgi apparatus</keyword>
<comment type="subcellular location">
    <subcellularLocation>
        <location evidence="1">Endoplasmic reticulum</location>
    </subcellularLocation>
    <subcellularLocation>
        <location evidence="2">Golgi apparatus</location>
    </subcellularLocation>
</comment>
<evidence type="ECO:0000256" key="9">
    <source>
        <dbReference type="ARBA" id="ARBA00039735"/>
    </source>
</evidence>
<evidence type="ECO:0000256" key="10">
    <source>
        <dbReference type="SAM" id="MobiDB-lite"/>
    </source>
</evidence>
<accession>Q6TXF3</accession>
<dbReference type="EMBL" id="AY383701">
    <property type="protein sequence ID" value="AAQ96259.1"/>
    <property type="molecule type" value="mRNA"/>
</dbReference>
<dbReference type="RGD" id="1593084">
    <property type="gene designation" value="LOC679040"/>
</dbReference>
<dbReference type="GO" id="GO:0005794">
    <property type="term" value="C:Golgi apparatus"/>
    <property type="evidence" value="ECO:0007669"/>
    <property type="project" value="UniProtKB-SubCell"/>
</dbReference>
<sequence>MAVLPHILASTVSYLLDDSSSDYALGVEIKDNISTSHLHVGSGDLNLGLHPCKPGALLTSQDHLKTGNVLPYTQRSNNHSSTNGGSETQESSWVFKARTGGQADFDKAAEEVKRLKTQPTDEEMLFIYSHFKQATVGDVNTDRPGLLDLKGKAKWDSWNKLKGTSKENAMKTYVEKLLTTITSNSSSKVLGIQEACGLELMVTQLYDWVRNTTQPSGLLVAPERQMGLQGTMSLPFLTKSADGNEAINRLSFQNSREEPDVVTMCESGKEKKINKVGHSKDFCVPACFLPAGSRARDIWCREPGTQKSYIIAGAKRMLRFTEEIQKLWNAVTAKRRRQRSRGNCPAVTAKQRVLGEGRSESETECSEKLQREKDPDRSQAPGPSAVLPPPEAKDWGKNALVLGSIISTEKGKKEEKIGKEQTITAYWSTERIHLASKVAQWIKGPATKPDSPEPIRENRPLTPWFNADYGEGLVGQSLRISQGSMESPRCRPVLLSLLLRRELQRIKAKVRQQEAGSCVISLRYVERKEQQIDLLVQAQASTFQDYLTKNDMAHGMLVPSTAINSKEEVPQLPSLQMSLGCVELANSRSTRVFPEHGPCS</sequence>
<dbReference type="InterPro" id="IPR035984">
    <property type="entry name" value="Acyl-CoA-binding_sf"/>
</dbReference>
<feature type="domain" description="ACB" evidence="11">
    <location>
        <begin position="101"/>
        <end position="186"/>
    </location>
</feature>
<keyword evidence="5" id="KW-0256">Endoplasmic reticulum</keyword>
<evidence type="ECO:0000256" key="1">
    <source>
        <dbReference type="ARBA" id="ARBA00004240"/>
    </source>
</evidence>
<dbReference type="SUPFAM" id="SSF47027">
    <property type="entry name" value="Acyl-CoA binding protein"/>
    <property type="match status" value="1"/>
</dbReference>
<dbReference type="PANTHER" id="PTHR23310">
    <property type="entry name" value="ACYL-COA-BINDING PROTEIN, ACBP"/>
    <property type="match status" value="1"/>
</dbReference>
<evidence type="ECO:0000256" key="3">
    <source>
        <dbReference type="ARBA" id="ARBA00005567"/>
    </source>
</evidence>
<name>Q6TXF3_RAT</name>
<evidence type="ECO:0000256" key="6">
    <source>
        <dbReference type="ARBA" id="ARBA00023034"/>
    </source>
</evidence>
<dbReference type="SMR" id="Q6TXF3"/>
<evidence type="ECO:0000313" key="12">
    <source>
        <dbReference type="EMBL" id="AAQ96259.1"/>
    </source>
</evidence>
<evidence type="ECO:0000256" key="8">
    <source>
        <dbReference type="ARBA" id="ARBA00023278"/>
    </source>
</evidence>
<evidence type="ECO:0000256" key="2">
    <source>
        <dbReference type="ARBA" id="ARBA00004555"/>
    </source>
</evidence>
<keyword evidence="8" id="KW-0379">Hydroxylation</keyword>
<dbReference type="PROSITE" id="PS00880">
    <property type="entry name" value="ACB_1"/>
    <property type="match status" value="1"/>
</dbReference>
<organism evidence="12">
    <name type="scientific">Rattus norvegicus</name>
    <name type="common">Rat</name>
    <dbReference type="NCBI Taxonomy" id="10116"/>
    <lineage>
        <taxon>Eukaryota</taxon>
        <taxon>Metazoa</taxon>
        <taxon>Chordata</taxon>
        <taxon>Craniata</taxon>
        <taxon>Vertebrata</taxon>
        <taxon>Euteleostomi</taxon>
        <taxon>Mammalia</taxon>
        <taxon>Eutheria</taxon>
        <taxon>Euarchontoglires</taxon>
        <taxon>Glires</taxon>
        <taxon>Rodentia</taxon>
        <taxon>Myomorpha</taxon>
        <taxon>Muroidea</taxon>
        <taxon>Muridae</taxon>
        <taxon>Murinae</taxon>
        <taxon>Rattus</taxon>
    </lineage>
</organism>
<dbReference type="ExpressionAtlas" id="Q6TXF3">
    <property type="expression patterns" value="baseline and differential"/>
</dbReference>
<evidence type="ECO:0000313" key="14">
    <source>
        <dbReference type="RGD" id="2490"/>
    </source>
</evidence>
<dbReference type="PROSITE" id="PS51228">
    <property type="entry name" value="ACB_2"/>
    <property type="match status" value="1"/>
</dbReference>
<dbReference type="GO" id="GO:0005783">
    <property type="term" value="C:endoplasmic reticulum"/>
    <property type="evidence" value="ECO:0007669"/>
    <property type="project" value="UniProtKB-SubCell"/>
</dbReference>
<feature type="compositionally biased region" description="Polar residues" evidence="10">
    <location>
        <begin position="71"/>
        <end position="91"/>
    </location>
</feature>
<dbReference type="PANTHER" id="PTHR23310:SF54">
    <property type="entry name" value="ACYL-COA-BINDING PROTEIN"/>
    <property type="match status" value="1"/>
</dbReference>
<evidence type="ECO:0000259" key="11">
    <source>
        <dbReference type="PROSITE" id="PS51228"/>
    </source>
</evidence>